<dbReference type="PANTHER" id="PTHR43248:SF2">
    <property type="entry name" value="PROLYL AMINOPEPTIDASE"/>
    <property type="match status" value="1"/>
</dbReference>
<dbReference type="RefSeq" id="WP_209662597.1">
    <property type="nucleotide sequence ID" value="NZ_JAGGMS010000001.1"/>
</dbReference>
<dbReference type="InterPro" id="IPR051601">
    <property type="entry name" value="Serine_prot/Carboxylest_S33"/>
</dbReference>
<dbReference type="PANTHER" id="PTHR43248">
    <property type="entry name" value="2-SUCCINYL-6-HYDROXY-2,4-CYCLOHEXADIENE-1-CARBOXYLATE SYNTHASE"/>
    <property type="match status" value="1"/>
</dbReference>
<gene>
    <name evidence="4" type="ORF">JOM49_000438</name>
</gene>
<sequence>MPSTVFVDHTFSLPLSHDHPNGERIEGYAREVRTRTDLPWLLYLNGGPGFPAPRVHGDEGWLRRALADYRVLLLDQRGTGRSTPLNRHTLPRLGPHLHHFRADSIVRDAELIRRSLLGDEPWSVLGQSFGGYCTVTYLSLAPEGLREAIITGGLPGVEADADTVYRHLYPVVAAKTKAHYQRFPGDRAQVRRVIEHLNDDEIHLPGGRLLTADAFRLLGNLLGSSTGSRQLHYLLEDPFTAGRLSDAFLMQVERELSWTSTSPIYSLLHEATYAQHGRTDWAGERVRAEFPDLDFLGEMIYPWIFDNDPLLRPFRSLAHDLAQHHWPPLYDLDRLRANEVPVAAAIYADDLYIARNLSLATAELIRGLRPWLTADHGHDGLRVSNGAVLDHLLTSLRRE</sequence>
<evidence type="ECO:0000256" key="1">
    <source>
        <dbReference type="ARBA" id="ARBA00010088"/>
    </source>
</evidence>
<evidence type="ECO:0000256" key="2">
    <source>
        <dbReference type="ARBA" id="ARBA00022801"/>
    </source>
</evidence>
<comment type="similarity">
    <text evidence="1">Belongs to the peptidase S33 family.</text>
</comment>
<dbReference type="InterPro" id="IPR002410">
    <property type="entry name" value="Peptidase_S33"/>
</dbReference>
<dbReference type="SUPFAM" id="SSF53474">
    <property type="entry name" value="alpha/beta-Hydrolases"/>
    <property type="match status" value="1"/>
</dbReference>
<evidence type="ECO:0000313" key="5">
    <source>
        <dbReference type="Proteomes" id="UP000741013"/>
    </source>
</evidence>
<feature type="domain" description="AB hydrolase-1" evidence="3">
    <location>
        <begin position="39"/>
        <end position="169"/>
    </location>
</feature>
<organism evidence="4 5">
    <name type="scientific">Amycolatopsis magusensis</name>
    <dbReference type="NCBI Taxonomy" id="882444"/>
    <lineage>
        <taxon>Bacteria</taxon>
        <taxon>Bacillati</taxon>
        <taxon>Actinomycetota</taxon>
        <taxon>Actinomycetes</taxon>
        <taxon>Pseudonocardiales</taxon>
        <taxon>Pseudonocardiaceae</taxon>
        <taxon>Amycolatopsis</taxon>
    </lineage>
</organism>
<dbReference type="PRINTS" id="PR00793">
    <property type="entry name" value="PROAMNOPTASE"/>
</dbReference>
<evidence type="ECO:0000313" key="4">
    <source>
        <dbReference type="EMBL" id="MBP2178912.1"/>
    </source>
</evidence>
<reference evidence="4 5" key="1">
    <citation type="submission" date="2021-03" db="EMBL/GenBank/DDBJ databases">
        <title>Sequencing the genomes of 1000 actinobacteria strains.</title>
        <authorList>
            <person name="Klenk H.-P."/>
        </authorList>
    </citation>
    <scope>NUCLEOTIDE SEQUENCE [LARGE SCALE GENOMIC DNA]</scope>
    <source>
        <strain evidence="4 5">DSM 45510</strain>
    </source>
</reference>
<dbReference type="Gene3D" id="3.40.50.1820">
    <property type="entry name" value="alpha/beta hydrolase"/>
    <property type="match status" value="1"/>
</dbReference>
<dbReference type="InterPro" id="IPR029058">
    <property type="entry name" value="AB_hydrolase_fold"/>
</dbReference>
<comment type="caution">
    <text evidence="4">The sequence shown here is derived from an EMBL/GenBank/DDBJ whole genome shotgun (WGS) entry which is preliminary data.</text>
</comment>
<name>A0ABS4PHL9_9PSEU</name>
<dbReference type="Pfam" id="PF00561">
    <property type="entry name" value="Abhydrolase_1"/>
    <property type="match status" value="1"/>
</dbReference>
<dbReference type="EMBL" id="JAGGMS010000001">
    <property type="protein sequence ID" value="MBP2178912.1"/>
    <property type="molecule type" value="Genomic_DNA"/>
</dbReference>
<dbReference type="Proteomes" id="UP000741013">
    <property type="component" value="Unassembled WGS sequence"/>
</dbReference>
<accession>A0ABS4PHL9</accession>
<keyword evidence="5" id="KW-1185">Reference proteome</keyword>
<protein>
    <submittedName>
        <fullName evidence="4">Pimeloyl-ACP methyl ester carboxylesterase</fullName>
    </submittedName>
</protein>
<dbReference type="InterPro" id="IPR000073">
    <property type="entry name" value="AB_hydrolase_1"/>
</dbReference>
<evidence type="ECO:0000259" key="3">
    <source>
        <dbReference type="Pfam" id="PF00561"/>
    </source>
</evidence>
<proteinExistence type="inferred from homology"/>
<keyword evidence="2" id="KW-0378">Hydrolase</keyword>